<gene>
    <name evidence="3" type="ORF">MENKDEFM_00003</name>
    <name evidence="4" type="ORF">MMHKAGOI_00003</name>
</gene>
<name>A0A7G9Y443_9EURY</name>
<reference evidence="4" key="1">
    <citation type="submission" date="2020-06" db="EMBL/GenBank/DDBJ databases">
        <title>Unique genomic features of the anaerobic methanotrophic archaea.</title>
        <authorList>
            <person name="Chadwick G.L."/>
            <person name="Skennerton C.T."/>
            <person name="Laso-Perez R."/>
            <person name="Leu A.O."/>
            <person name="Speth D.R."/>
            <person name="Yu H."/>
            <person name="Morgan-Lang C."/>
            <person name="Hatzenpichler R."/>
            <person name="Goudeau D."/>
            <person name="Malmstrom R."/>
            <person name="Brazelton W.J."/>
            <person name="Woyke T."/>
            <person name="Hallam S.J."/>
            <person name="Tyson G.W."/>
            <person name="Wegener G."/>
            <person name="Boetius A."/>
            <person name="Orphan V."/>
        </authorList>
    </citation>
    <scope>NUCLEOTIDE SEQUENCE</scope>
</reference>
<evidence type="ECO:0000313" key="4">
    <source>
        <dbReference type="EMBL" id="QNO42777.1"/>
    </source>
</evidence>
<dbReference type="SUPFAM" id="SSF48239">
    <property type="entry name" value="Terpenoid cyclases/Protein prenyltransferases"/>
    <property type="match status" value="1"/>
</dbReference>
<dbReference type="EMBL" id="MT630672">
    <property type="protein sequence ID" value="QNO41821.1"/>
    <property type="molecule type" value="Genomic_DNA"/>
</dbReference>
<feature type="domain" description="Broad-specificity ulvan lyase C-terminal" evidence="2">
    <location>
        <begin position="352"/>
        <end position="599"/>
    </location>
</feature>
<dbReference type="AlphaFoldDB" id="A0A7G9Y443"/>
<proteinExistence type="predicted"/>
<dbReference type="Pfam" id="PF25840">
    <property type="entry name" value="Ulvan_lyase_N"/>
    <property type="match status" value="1"/>
</dbReference>
<organism evidence="4">
    <name type="scientific">Candidatus Methanogaster sp. ANME-2c ERB4</name>
    <dbReference type="NCBI Taxonomy" id="2759911"/>
    <lineage>
        <taxon>Archaea</taxon>
        <taxon>Methanobacteriati</taxon>
        <taxon>Methanobacteriota</taxon>
        <taxon>Stenosarchaea group</taxon>
        <taxon>Methanomicrobia</taxon>
        <taxon>Methanosarcinales</taxon>
        <taxon>ANME-2 cluster</taxon>
        <taxon>Candidatus Methanogasteraceae</taxon>
        <taxon>Candidatus Methanogaster</taxon>
    </lineage>
</organism>
<evidence type="ECO:0000313" key="3">
    <source>
        <dbReference type="EMBL" id="QNO41821.1"/>
    </source>
</evidence>
<dbReference type="InterPro" id="IPR008930">
    <property type="entry name" value="Terpenoid_cyclase/PrenylTrfase"/>
</dbReference>
<evidence type="ECO:0008006" key="5">
    <source>
        <dbReference type="Google" id="ProtNLM"/>
    </source>
</evidence>
<dbReference type="EMBL" id="MT630764">
    <property type="protein sequence ID" value="QNO42777.1"/>
    <property type="molecule type" value="Genomic_DNA"/>
</dbReference>
<protein>
    <recommendedName>
        <fullName evidence="5">Squalene cyclase C-terminal domain-containing protein</fullName>
    </recommendedName>
</protein>
<evidence type="ECO:0000259" key="1">
    <source>
        <dbReference type="Pfam" id="PF25840"/>
    </source>
</evidence>
<evidence type="ECO:0000259" key="2">
    <source>
        <dbReference type="Pfam" id="PF25841"/>
    </source>
</evidence>
<dbReference type="Pfam" id="PF25841">
    <property type="entry name" value="Ulvan_lyase_C"/>
    <property type="match status" value="1"/>
</dbReference>
<sequence length="618" mass="69635">MIETLFDLSRALVKRQILDKNDSNYGAIQCDSCNCLHTRAGEAVFPLALCYRYSGGNNFLGSAINLGNWLISKQQEEGFWFETPDTWNGTTVFQLMALAAAYPILESNLSSSEKINWIDSIKSATLWICTTISEKYTPINYCASSSAALMLVYQIIKQKKIKEKAKEFAKLTLKRINKDGFICGEGRYIPLLMRGGVDVGYNLDMSIGALAIYSVLSNDADVRSAVVKSLKAHLNFMYPDGSIDNSWGSRSYKWTLYGSKTAHGSQMALGILSDENHIFKKASQLSLNYLKSMINNGLVGYGPHSWWNERSFVPCIYPTFNRANAIAFALCYSYTPKEKYSPPTNSEEDNKIKFFRSINVCLVETENLKATITGYRPTYIRGNFLINVINNLPPYLTPRNPFRGGIQPPTGGSLSYLWAKNFGVVQASSQTKYLSVEPMHMPDIGEIETLTPHIRVLKGSAIFTNLYDLNVHIKTKESKETPIVFCEGKLKDEKGNNSGIKFQYKYEFGAKSVTKMVTLWAKGKNTKIEIIEPIIQAKNMRLLPLNNGIILRTGQNECKITPLTTNVELIHGQDKEKYWSPFPYLYAYPIKLLVNEIKNYPIVVKYNIELKLGSCKGF</sequence>
<feature type="domain" description="Broad-specificity ulvan lyase N-terminal" evidence="1">
    <location>
        <begin position="8"/>
        <end position="337"/>
    </location>
</feature>
<accession>A0A7G9Y443</accession>
<dbReference type="InterPro" id="IPR058908">
    <property type="entry name" value="P29_C"/>
</dbReference>
<dbReference type="InterPro" id="IPR058907">
    <property type="entry name" value="P29_N"/>
</dbReference>